<keyword evidence="2" id="KW-1185">Reference proteome</keyword>
<dbReference type="Proteomes" id="UP000731907">
    <property type="component" value="Unassembled WGS sequence"/>
</dbReference>
<sequence>MKQEAENTSYSDALNLKAAIEELLGADEWYRLKDTRSVAKWKASFLRVMNSSEVAIRATIKITDCDQLESLRSIIDQGRHDVRKSASLIDAFSAFSATFLRLSFQQLGHMPNRKGRRTSTRAIPAHWKLDTYRSVQYVQSDMQALWVEYRKDERDISEKASDPKFRKLHRTG</sequence>
<reference evidence="1 2" key="1">
    <citation type="submission" date="2021-06" db="EMBL/GenBank/DDBJ databases">
        <title>Rhodobacteraceae bacterium strain HSP-20.</title>
        <authorList>
            <person name="Chen W.-M."/>
        </authorList>
    </citation>
    <scope>NUCLEOTIDE SEQUENCE [LARGE SCALE GENOMIC DNA]</scope>
    <source>
        <strain evidence="1 2">HSP-20</strain>
    </source>
</reference>
<protein>
    <submittedName>
        <fullName evidence="1">Uncharacterized protein</fullName>
    </submittedName>
</protein>
<evidence type="ECO:0000313" key="2">
    <source>
        <dbReference type="Proteomes" id="UP000731907"/>
    </source>
</evidence>
<dbReference type="EMBL" id="JAAATX020000002">
    <property type="protein sequence ID" value="MBU9696707.1"/>
    <property type="molecule type" value="Genomic_DNA"/>
</dbReference>
<organism evidence="1 2">
    <name type="scientific">Paragemmobacter amnigenus</name>
    <dbReference type="NCBI Taxonomy" id="2852097"/>
    <lineage>
        <taxon>Bacteria</taxon>
        <taxon>Pseudomonadati</taxon>
        <taxon>Pseudomonadota</taxon>
        <taxon>Alphaproteobacteria</taxon>
        <taxon>Rhodobacterales</taxon>
        <taxon>Paracoccaceae</taxon>
        <taxon>Paragemmobacter</taxon>
    </lineage>
</organism>
<name>A0ABS6IZW9_9RHOB</name>
<evidence type="ECO:0000313" key="1">
    <source>
        <dbReference type="EMBL" id="MBU9696707.1"/>
    </source>
</evidence>
<proteinExistence type="predicted"/>
<accession>A0ABS6IZW9</accession>
<dbReference type="RefSeq" id="WP_161760786.1">
    <property type="nucleotide sequence ID" value="NZ_JAAATX020000002.1"/>
</dbReference>
<comment type="caution">
    <text evidence="1">The sequence shown here is derived from an EMBL/GenBank/DDBJ whole genome shotgun (WGS) entry which is preliminary data.</text>
</comment>
<gene>
    <name evidence="1" type="ORF">GU927_002495</name>
</gene>